<dbReference type="SUPFAM" id="SSF52172">
    <property type="entry name" value="CheY-like"/>
    <property type="match status" value="1"/>
</dbReference>
<dbReference type="InterPro" id="IPR011006">
    <property type="entry name" value="CheY-like_superfamily"/>
</dbReference>
<comment type="function">
    <text evidence="16">May play the central regulatory role in sporulation. It may be an element of the effector pathway responsible for the activation of sporulation genes in response to nutritional stress. Spo0A may act in concert with spo0H (a sigma factor) to control the expression of some genes that are critical to the sporulation process.</text>
</comment>
<feature type="domain" description="Histidine kinase" evidence="21">
    <location>
        <begin position="367"/>
        <end position="589"/>
    </location>
</feature>
<keyword evidence="25" id="KW-1185">Reference proteome</keyword>
<dbReference type="CDD" id="cd16922">
    <property type="entry name" value="HATPase_EvgS-ArcB-TorS-like"/>
    <property type="match status" value="1"/>
</dbReference>
<reference evidence="25" key="1">
    <citation type="submission" date="2016-10" db="EMBL/GenBank/DDBJ databases">
        <authorList>
            <person name="Varghese N."/>
        </authorList>
    </citation>
    <scope>NUCLEOTIDE SEQUENCE [LARGE SCALE GENOMIC DNA]</scope>
    <source>
        <strain evidence="25">ACV-9</strain>
    </source>
</reference>
<dbReference type="FunFam" id="3.30.565.10:FF:000010">
    <property type="entry name" value="Sensor histidine kinase RcsC"/>
    <property type="match status" value="1"/>
</dbReference>
<feature type="transmembrane region" description="Helical" evidence="20">
    <location>
        <begin position="104"/>
        <end position="122"/>
    </location>
</feature>
<dbReference type="EC" id="2.7.13.3" evidence="4"/>
<keyword evidence="12" id="KW-0067">ATP-binding</keyword>
<evidence type="ECO:0000256" key="5">
    <source>
        <dbReference type="ARBA" id="ARBA00018672"/>
    </source>
</evidence>
<evidence type="ECO:0000256" key="17">
    <source>
        <dbReference type="ARBA" id="ARBA00074306"/>
    </source>
</evidence>
<keyword evidence="9" id="KW-0808">Transferase</keyword>
<evidence type="ECO:0000256" key="14">
    <source>
        <dbReference type="ARBA" id="ARBA00023012"/>
    </source>
</evidence>
<feature type="transmembrane region" description="Helical" evidence="20">
    <location>
        <begin position="147"/>
        <end position="169"/>
    </location>
</feature>
<dbReference type="InterPro" id="IPR036890">
    <property type="entry name" value="HATPase_C_sf"/>
</dbReference>
<dbReference type="Gene3D" id="1.10.287.130">
    <property type="match status" value="1"/>
</dbReference>
<organism evidence="24 25">
    <name type="scientific">Pseudobutyrivibrio ruminis</name>
    <dbReference type="NCBI Taxonomy" id="46206"/>
    <lineage>
        <taxon>Bacteria</taxon>
        <taxon>Bacillati</taxon>
        <taxon>Bacillota</taxon>
        <taxon>Clostridia</taxon>
        <taxon>Lachnospirales</taxon>
        <taxon>Lachnospiraceae</taxon>
        <taxon>Pseudobutyrivibrio</taxon>
    </lineage>
</organism>
<evidence type="ECO:0000256" key="3">
    <source>
        <dbReference type="ARBA" id="ARBA00006402"/>
    </source>
</evidence>
<dbReference type="CDD" id="cd17546">
    <property type="entry name" value="REC_hyHK_CKI1_RcsC-like"/>
    <property type="match status" value="1"/>
</dbReference>
<keyword evidence="7" id="KW-0997">Cell inner membrane</keyword>
<dbReference type="InterPro" id="IPR003661">
    <property type="entry name" value="HisK_dim/P_dom"/>
</dbReference>
<dbReference type="InterPro" id="IPR036097">
    <property type="entry name" value="HisK_dim/P_sf"/>
</dbReference>
<dbReference type="Pfam" id="PF00512">
    <property type="entry name" value="HisKA"/>
    <property type="match status" value="1"/>
</dbReference>
<keyword evidence="15 20" id="KW-0472">Membrane</keyword>
<dbReference type="GO" id="GO:0009927">
    <property type="term" value="F:histidine phosphotransfer kinase activity"/>
    <property type="evidence" value="ECO:0007669"/>
    <property type="project" value="TreeGrafter"/>
</dbReference>
<keyword evidence="13 20" id="KW-1133">Transmembrane helix</keyword>
<evidence type="ECO:0000256" key="13">
    <source>
        <dbReference type="ARBA" id="ARBA00022989"/>
    </source>
</evidence>
<dbReference type="PROSITE" id="PS50110">
    <property type="entry name" value="RESPONSE_REGULATORY"/>
    <property type="match status" value="1"/>
</dbReference>
<evidence type="ECO:0000256" key="8">
    <source>
        <dbReference type="ARBA" id="ARBA00022553"/>
    </source>
</evidence>
<dbReference type="Gene3D" id="3.30.565.10">
    <property type="entry name" value="Histidine kinase-like ATPase, C-terminal domain"/>
    <property type="match status" value="1"/>
</dbReference>
<dbReference type="Pfam" id="PF01627">
    <property type="entry name" value="Hpt"/>
    <property type="match status" value="1"/>
</dbReference>
<dbReference type="PROSITE" id="PS50894">
    <property type="entry name" value="HPT"/>
    <property type="match status" value="1"/>
</dbReference>
<feature type="domain" description="Response regulatory" evidence="22">
    <location>
        <begin position="619"/>
        <end position="737"/>
    </location>
</feature>
<dbReference type="Pfam" id="PF02518">
    <property type="entry name" value="HATPase_c"/>
    <property type="match status" value="1"/>
</dbReference>
<sequence length="876" mass="99174">MELLINNITYINIIILLAGATSLHLGASFLKREKHTKGFFKYSVFMLALGNGLCCMGYSIMSLSPDLRFAYYFRVLGLIGIDIYLMAEILLVTSCLNFSRFAEYFIIGLSGLASLFDIVIFGSKESDTFVRYANYTAYVRLDPYRHLFHYTFLIIMSISMFIIACVWAVSVRFKREKRLVFFAYVSNLILAASTVPDFRIYHSEFNLTHVFYCTGMLFAFIVFFVASNNYMMFNITVNSISKDIFSTLGTGLLVFDTNYHLNLSNEYADKLLGLDHEPHRIRLKEIFELNSGEPLKMFEKATTGDVIDYRLTSKLTNKVILVNFSCKFDRSNQPMCYILVATDLTEENRLIDEAQAANKAKSEFISNISHEIRTPINIISGMDELIRRECKDETILKYAENINVASKNLTSLINDVLDFSKIESGKLEVVSGEYNIQHLLIECYHMFTSLSSQKNQMLSFTCDPNLPTGLIGDDIRIKQILSNLLSNAVKYTPEGGNIQFSATYKERNDNFLALVIQVKDNGIGIKEEDLPHIFENFQRFELSRNRTIQGTGLGLTITQNLVSLLHGVINVESTYQHGSTFTVEIPQQISNPEPIGELTDLDMRKKLTYTNSFIAPKARILAVDDVQMNLDVFVGLLKKTQIQIDTALNGHDALALAHKRKYDIIFLDHMMPEMDGIEVLQRIRANGASANLETPVVMLTANAMMGADKKYLENGFTDYLSKPIKPDALDEMVLKHLPEELIQEPAANKVESNQEPKKSEFIKSLSFIDANAGLEFAAGDEDFYRQIVTTFVNEDKREALNSLLQKEDWANYQIIAHSLKGTALTIGAEDLSSAAKELEFAAKENRIDYIKSHHSDVIDQYGKLLEKLKNALQLSI</sequence>
<evidence type="ECO:0000256" key="2">
    <source>
        <dbReference type="ARBA" id="ARBA00004429"/>
    </source>
</evidence>
<dbReference type="EMBL" id="FNZX01000003">
    <property type="protein sequence ID" value="SEK17542.1"/>
    <property type="molecule type" value="Genomic_DNA"/>
</dbReference>
<dbReference type="PANTHER" id="PTHR43047">
    <property type="entry name" value="TWO-COMPONENT HISTIDINE PROTEIN KINASE"/>
    <property type="match status" value="1"/>
</dbReference>
<dbReference type="SUPFAM" id="SSF47226">
    <property type="entry name" value="Histidine-containing phosphotransfer domain, HPT domain"/>
    <property type="match status" value="1"/>
</dbReference>
<keyword evidence="10 20" id="KW-0812">Transmembrane</keyword>
<evidence type="ECO:0000256" key="1">
    <source>
        <dbReference type="ARBA" id="ARBA00000085"/>
    </source>
</evidence>
<evidence type="ECO:0000256" key="9">
    <source>
        <dbReference type="ARBA" id="ARBA00022679"/>
    </source>
</evidence>
<evidence type="ECO:0000256" key="20">
    <source>
        <dbReference type="SAM" id="Phobius"/>
    </source>
</evidence>
<name>A0A1H7EZP1_9FIRM</name>
<dbReference type="SMART" id="SM00388">
    <property type="entry name" value="HisKA"/>
    <property type="match status" value="1"/>
</dbReference>
<dbReference type="SMART" id="SM00387">
    <property type="entry name" value="HATPase_c"/>
    <property type="match status" value="1"/>
</dbReference>
<evidence type="ECO:0000256" key="15">
    <source>
        <dbReference type="ARBA" id="ARBA00023136"/>
    </source>
</evidence>
<evidence type="ECO:0000256" key="7">
    <source>
        <dbReference type="ARBA" id="ARBA00022519"/>
    </source>
</evidence>
<evidence type="ECO:0000259" key="21">
    <source>
        <dbReference type="PROSITE" id="PS50109"/>
    </source>
</evidence>
<dbReference type="Gene3D" id="3.30.450.20">
    <property type="entry name" value="PAS domain"/>
    <property type="match status" value="1"/>
</dbReference>
<evidence type="ECO:0000259" key="23">
    <source>
        <dbReference type="PROSITE" id="PS50894"/>
    </source>
</evidence>
<dbReference type="InterPro" id="IPR004358">
    <property type="entry name" value="Sig_transdc_His_kin-like_C"/>
</dbReference>
<evidence type="ECO:0000256" key="18">
    <source>
        <dbReference type="PROSITE-ProRule" id="PRU00110"/>
    </source>
</evidence>
<evidence type="ECO:0000256" key="10">
    <source>
        <dbReference type="ARBA" id="ARBA00022692"/>
    </source>
</evidence>
<evidence type="ECO:0000256" key="11">
    <source>
        <dbReference type="ARBA" id="ARBA00022777"/>
    </source>
</evidence>
<dbReference type="CDD" id="cd00082">
    <property type="entry name" value="HisKA"/>
    <property type="match status" value="1"/>
</dbReference>
<dbReference type="PROSITE" id="PS50109">
    <property type="entry name" value="HIS_KIN"/>
    <property type="match status" value="1"/>
</dbReference>
<keyword evidence="12" id="KW-0547">Nucleotide-binding</keyword>
<evidence type="ECO:0000259" key="22">
    <source>
        <dbReference type="PROSITE" id="PS50110"/>
    </source>
</evidence>
<evidence type="ECO:0000313" key="25">
    <source>
        <dbReference type="Proteomes" id="UP000182321"/>
    </source>
</evidence>
<evidence type="ECO:0000256" key="12">
    <source>
        <dbReference type="ARBA" id="ARBA00022840"/>
    </source>
</evidence>
<protein>
    <recommendedName>
        <fullName evidence="17">Circadian input-output histidine kinase CikA</fullName>
        <ecNumber evidence="4">2.7.13.3</ecNumber>
    </recommendedName>
    <alternativeName>
        <fullName evidence="5">Stage 0 sporulation protein A homolog</fullName>
    </alternativeName>
</protein>
<dbReference type="GO" id="GO:0000155">
    <property type="term" value="F:phosphorelay sensor kinase activity"/>
    <property type="evidence" value="ECO:0007669"/>
    <property type="project" value="InterPro"/>
</dbReference>
<dbReference type="Proteomes" id="UP000182321">
    <property type="component" value="Unassembled WGS sequence"/>
</dbReference>
<comment type="catalytic activity">
    <reaction evidence="1">
        <text>ATP + protein L-histidine = ADP + protein N-phospho-L-histidine.</text>
        <dbReference type="EC" id="2.7.13.3"/>
    </reaction>
</comment>
<dbReference type="PRINTS" id="PR00344">
    <property type="entry name" value="BCTRLSENSOR"/>
</dbReference>
<dbReference type="InterPro" id="IPR003594">
    <property type="entry name" value="HATPase_dom"/>
</dbReference>
<gene>
    <name evidence="24" type="ORF">SAMN02910377_00061</name>
</gene>
<feature type="transmembrane region" description="Helical" evidence="20">
    <location>
        <begin position="12"/>
        <end position="30"/>
    </location>
</feature>
<feature type="modified residue" description="Phosphohistidine" evidence="18">
    <location>
        <position position="817"/>
    </location>
</feature>
<dbReference type="SMART" id="SM00073">
    <property type="entry name" value="HPT"/>
    <property type="match status" value="1"/>
</dbReference>
<evidence type="ECO:0000256" key="6">
    <source>
        <dbReference type="ARBA" id="ARBA00022475"/>
    </source>
</evidence>
<dbReference type="InterPro" id="IPR001789">
    <property type="entry name" value="Sig_transdc_resp-reg_receiver"/>
</dbReference>
<dbReference type="Pfam" id="PF00072">
    <property type="entry name" value="Response_reg"/>
    <property type="match status" value="1"/>
</dbReference>
<dbReference type="SUPFAM" id="SSF47384">
    <property type="entry name" value="Homodimeric domain of signal transducing histidine kinase"/>
    <property type="match status" value="1"/>
</dbReference>
<evidence type="ECO:0000313" key="24">
    <source>
        <dbReference type="EMBL" id="SEK17542.1"/>
    </source>
</evidence>
<dbReference type="AlphaFoldDB" id="A0A1H7EZP1"/>
<dbReference type="InterPro" id="IPR005467">
    <property type="entry name" value="His_kinase_dom"/>
</dbReference>
<dbReference type="CDD" id="cd00088">
    <property type="entry name" value="HPT"/>
    <property type="match status" value="1"/>
</dbReference>
<feature type="transmembrane region" description="Helical" evidence="20">
    <location>
        <begin position="42"/>
        <end position="63"/>
    </location>
</feature>
<dbReference type="Gene3D" id="3.40.50.2300">
    <property type="match status" value="1"/>
</dbReference>
<evidence type="ECO:0000256" key="16">
    <source>
        <dbReference type="ARBA" id="ARBA00024867"/>
    </source>
</evidence>
<evidence type="ECO:0000256" key="19">
    <source>
        <dbReference type="PROSITE-ProRule" id="PRU00169"/>
    </source>
</evidence>
<feature type="transmembrane region" description="Helical" evidence="20">
    <location>
        <begin position="69"/>
        <end position="92"/>
    </location>
</feature>
<comment type="subcellular location">
    <subcellularLocation>
        <location evidence="2">Cell inner membrane</location>
        <topology evidence="2">Multi-pass membrane protein</topology>
    </subcellularLocation>
</comment>
<accession>A0A1H7EZP1</accession>
<evidence type="ECO:0000256" key="4">
    <source>
        <dbReference type="ARBA" id="ARBA00012438"/>
    </source>
</evidence>
<feature type="domain" description="HPt" evidence="23">
    <location>
        <begin position="780"/>
        <end position="875"/>
    </location>
</feature>
<keyword evidence="11 24" id="KW-0418">Kinase</keyword>
<dbReference type="PANTHER" id="PTHR43047:SF72">
    <property type="entry name" value="OSMOSENSING HISTIDINE PROTEIN KINASE SLN1"/>
    <property type="match status" value="1"/>
</dbReference>
<keyword evidence="14" id="KW-0902">Two-component regulatory system</keyword>
<dbReference type="SMART" id="SM00448">
    <property type="entry name" value="REC"/>
    <property type="match status" value="1"/>
</dbReference>
<dbReference type="Gene3D" id="1.20.120.160">
    <property type="entry name" value="HPT domain"/>
    <property type="match status" value="1"/>
</dbReference>
<dbReference type="GO" id="GO:0005886">
    <property type="term" value="C:plasma membrane"/>
    <property type="evidence" value="ECO:0007669"/>
    <property type="project" value="UniProtKB-SubCell"/>
</dbReference>
<dbReference type="SUPFAM" id="SSF55874">
    <property type="entry name" value="ATPase domain of HSP90 chaperone/DNA topoisomerase II/histidine kinase"/>
    <property type="match status" value="1"/>
</dbReference>
<keyword evidence="6" id="KW-1003">Cell membrane</keyword>
<feature type="transmembrane region" description="Helical" evidence="20">
    <location>
        <begin position="207"/>
        <end position="226"/>
    </location>
</feature>
<feature type="modified residue" description="4-aspartylphosphate" evidence="19">
    <location>
        <position position="668"/>
    </location>
</feature>
<comment type="similarity">
    <text evidence="3">In the N-terminal section; belongs to the phytochrome family.</text>
</comment>
<proteinExistence type="inferred from homology"/>
<dbReference type="InterPro" id="IPR008207">
    <property type="entry name" value="Sig_transdc_His_kin_Hpt_dom"/>
</dbReference>
<keyword evidence="8 19" id="KW-0597">Phosphoprotein</keyword>
<dbReference type="InterPro" id="IPR036641">
    <property type="entry name" value="HPT_dom_sf"/>
</dbReference>